<reference evidence="1" key="1">
    <citation type="submission" date="2009-10" db="EMBL/GenBank/DDBJ databases">
        <title>Diversity of trophic interactions inside an arsenic-rich microbial ecosystem.</title>
        <authorList>
            <person name="Bertin P.N."/>
            <person name="Heinrich-Salmeron A."/>
            <person name="Pelletier E."/>
            <person name="Goulhen-Chollet F."/>
            <person name="Arsene-Ploetze F."/>
            <person name="Gallien S."/>
            <person name="Calteau A."/>
            <person name="Vallenet D."/>
            <person name="Casiot C."/>
            <person name="Chane-Woon-Ming B."/>
            <person name="Giloteaux L."/>
            <person name="Barakat M."/>
            <person name="Bonnefoy V."/>
            <person name="Bruneel O."/>
            <person name="Chandler M."/>
            <person name="Cleiss J."/>
            <person name="Duran R."/>
            <person name="Elbaz-Poulichet F."/>
            <person name="Fonknechten N."/>
            <person name="Lauga B."/>
            <person name="Mornico D."/>
            <person name="Ortet P."/>
            <person name="Schaeffer C."/>
            <person name="Siguier P."/>
            <person name="Alexander Thil Smith A."/>
            <person name="Van Dorsselaer A."/>
            <person name="Weissenbach J."/>
            <person name="Medigue C."/>
            <person name="Le Paslier D."/>
        </authorList>
    </citation>
    <scope>NUCLEOTIDE SEQUENCE</scope>
</reference>
<evidence type="ECO:0000313" key="1">
    <source>
        <dbReference type="EMBL" id="CBI11503.1"/>
    </source>
</evidence>
<dbReference type="AlphaFoldDB" id="E6QW80"/>
<comment type="caution">
    <text evidence="1">The sequence shown here is derived from an EMBL/GenBank/DDBJ whole genome shotgun (WGS) entry which is preliminary data.</text>
</comment>
<accession>E6QW80</accession>
<gene>
    <name evidence="1" type="ORF">CARN7_2334</name>
</gene>
<dbReference type="EMBL" id="CABR01000147">
    <property type="protein sequence ID" value="CBI11503.1"/>
    <property type="molecule type" value="Genomic_DNA"/>
</dbReference>
<name>E6QW80_9ZZZZ</name>
<protein>
    <submittedName>
        <fullName evidence="1">Uncharacterized protein</fullName>
    </submittedName>
</protein>
<proteinExistence type="predicted"/>
<sequence>MRPEPSACVLELVSAAALPAPRSSSFFELDLTVTGITKAIAFCPFCTSRPNCFHLLKEAIGDNGKPLAPNCRAARMALPRLYAWNTEYAAEILPGQESASENSLFQSGRFDFSCMVYSFNEKGTPCPNGTEDVPLGWLNYEFYSVNPAIDHKSFDSEEIEPGIALLRWMAMLVFLFRRVLAAIPRYQSES</sequence>
<organism evidence="1">
    <name type="scientific">mine drainage metagenome</name>
    <dbReference type="NCBI Taxonomy" id="410659"/>
    <lineage>
        <taxon>unclassified sequences</taxon>
        <taxon>metagenomes</taxon>
        <taxon>ecological metagenomes</taxon>
    </lineage>
</organism>